<dbReference type="AlphaFoldDB" id="A0A5S5C057"/>
<organism evidence="2 3">
    <name type="scientific">Aquimarina intermedia</name>
    <dbReference type="NCBI Taxonomy" id="350814"/>
    <lineage>
        <taxon>Bacteria</taxon>
        <taxon>Pseudomonadati</taxon>
        <taxon>Bacteroidota</taxon>
        <taxon>Flavobacteriia</taxon>
        <taxon>Flavobacteriales</taxon>
        <taxon>Flavobacteriaceae</taxon>
        <taxon>Aquimarina</taxon>
    </lineage>
</organism>
<evidence type="ECO:0000313" key="3">
    <source>
        <dbReference type="Proteomes" id="UP000324376"/>
    </source>
</evidence>
<feature type="transmembrane region" description="Helical" evidence="1">
    <location>
        <begin position="41"/>
        <end position="62"/>
    </location>
</feature>
<dbReference type="Proteomes" id="UP000324376">
    <property type="component" value="Unassembled WGS sequence"/>
</dbReference>
<feature type="transmembrane region" description="Helical" evidence="1">
    <location>
        <begin position="6"/>
        <end position="29"/>
    </location>
</feature>
<dbReference type="OrthoDB" id="1411060at2"/>
<dbReference type="EMBL" id="VNHU01000006">
    <property type="protein sequence ID" value="TYP72831.1"/>
    <property type="molecule type" value="Genomic_DNA"/>
</dbReference>
<name>A0A5S5C057_9FLAO</name>
<keyword evidence="3" id="KW-1185">Reference proteome</keyword>
<keyword evidence="1" id="KW-1133">Transmembrane helix</keyword>
<feature type="transmembrane region" description="Helical" evidence="1">
    <location>
        <begin position="74"/>
        <end position="96"/>
    </location>
</feature>
<evidence type="ECO:0008006" key="4">
    <source>
        <dbReference type="Google" id="ProtNLM"/>
    </source>
</evidence>
<evidence type="ECO:0000256" key="1">
    <source>
        <dbReference type="SAM" id="Phobius"/>
    </source>
</evidence>
<protein>
    <recommendedName>
        <fullName evidence="4">Histidine kinase N-terminal 7TM region domain-containing protein</fullName>
    </recommendedName>
</protein>
<comment type="caution">
    <text evidence="2">The sequence shown here is derived from an EMBL/GenBank/DDBJ whole genome shotgun (WGS) entry which is preliminary data.</text>
</comment>
<evidence type="ECO:0000313" key="2">
    <source>
        <dbReference type="EMBL" id="TYP72831.1"/>
    </source>
</evidence>
<keyword evidence="1" id="KW-0812">Transmembrane</keyword>
<sequence length="155" mass="17840">MNVETILFYEWCQFAACLFSLIALLAIWWHIGKKQNEFGQVWLALSILCWSFSILAEVYFTLSNIQSNFLVEGFGSVLILLNSLFRLLALPWFRCLPKPIVHIIKSPYWLYIIGIPFLFSLLPIPNKKSNHFSDWIFLVGVAGLTSLILLEVVTN</sequence>
<proteinExistence type="predicted"/>
<gene>
    <name evidence="2" type="ORF">BD809_10680</name>
</gene>
<feature type="transmembrane region" description="Helical" evidence="1">
    <location>
        <begin position="108"/>
        <end position="126"/>
    </location>
</feature>
<feature type="transmembrane region" description="Helical" evidence="1">
    <location>
        <begin position="132"/>
        <end position="153"/>
    </location>
</feature>
<accession>A0A5S5C057</accession>
<dbReference type="RefSeq" id="WP_148782866.1">
    <property type="nucleotide sequence ID" value="NZ_VNHU01000006.1"/>
</dbReference>
<reference evidence="2 3" key="1">
    <citation type="submission" date="2019-07" db="EMBL/GenBank/DDBJ databases">
        <title>Genomic Encyclopedia of Archaeal and Bacterial Type Strains, Phase II (KMG-II): from individual species to whole genera.</title>
        <authorList>
            <person name="Goeker M."/>
        </authorList>
    </citation>
    <scope>NUCLEOTIDE SEQUENCE [LARGE SCALE GENOMIC DNA]</scope>
    <source>
        <strain evidence="2 3">DSM 17527</strain>
    </source>
</reference>
<keyword evidence="1" id="KW-0472">Membrane</keyword>